<reference evidence="1 2" key="1">
    <citation type="journal article" date="2018" name="Sci. Data">
        <title>The draft genome sequence of cork oak.</title>
        <authorList>
            <person name="Ramos A.M."/>
            <person name="Usie A."/>
            <person name="Barbosa P."/>
            <person name="Barros P.M."/>
            <person name="Capote T."/>
            <person name="Chaves I."/>
            <person name="Simoes F."/>
            <person name="Abreu I."/>
            <person name="Carrasquinho I."/>
            <person name="Faro C."/>
            <person name="Guimaraes J.B."/>
            <person name="Mendonca D."/>
            <person name="Nobrega F."/>
            <person name="Rodrigues L."/>
            <person name="Saibo N.J.M."/>
            <person name="Varela M.C."/>
            <person name="Egas C."/>
            <person name="Matos J."/>
            <person name="Miguel C.M."/>
            <person name="Oliveira M.M."/>
            <person name="Ricardo C.P."/>
            <person name="Goncalves S."/>
        </authorList>
    </citation>
    <scope>NUCLEOTIDE SEQUENCE [LARGE SCALE GENOMIC DNA]</scope>
    <source>
        <strain evidence="2">cv. HL8</strain>
    </source>
</reference>
<evidence type="ECO:0000313" key="1">
    <source>
        <dbReference type="EMBL" id="KAK7843515.1"/>
    </source>
</evidence>
<gene>
    <name evidence="1" type="ORF">CFP56_012442</name>
</gene>
<proteinExistence type="predicted"/>
<dbReference type="EMBL" id="PKMF04000202">
    <property type="protein sequence ID" value="KAK7843515.1"/>
    <property type="molecule type" value="Genomic_DNA"/>
</dbReference>
<keyword evidence="2" id="KW-1185">Reference proteome</keyword>
<comment type="caution">
    <text evidence="1">The sequence shown here is derived from an EMBL/GenBank/DDBJ whole genome shotgun (WGS) entry which is preliminary data.</text>
</comment>
<accession>A0AAW0KVM5</accession>
<dbReference type="AlphaFoldDB" id="A0AAW0KVM5"/>
<feature type="non-terminal residue" evidence="1">
    <location>
        <position position="1"/>
    </location>
</feature>
<protein>
    <submittedName>
        <fullName evidence="1">Uncharacterized protein</fullName>
    </submittedName>
</protein>
<dbReference type="Proteomes" id="UP000237347">
    <property type="component" value="Unassembled WGS sequence"/>
</dbReference>
<name>A0AAW0KVM5_QUESU</name>
<evidence type="ECO:0000313" key="2">
    <source>
        <dbReference type="Proteomes" id="UP000237347"/>
    </source>
</evidence>
<sequence>NDEFIEFLRQSRYNNRVDPNIFSSLDSNNYNGFLDFIEVITLFYIIRTRHLATPMISVLNAIANGGTYNHDHVSFLDSYVWLQSKRGLRPGKPNLNQVRKY</sequence>
<organism evidence="1 2">
    <name type="scientific">Quercus suber</name>
    <name type="common">Cork oak</name>
    <dbReference type="NCBI Taxonomy" id="58331"/>
    <lineage>
        <taxon>Eukaryota</taxon>
        <taxon>Viridiplantae</taxon>
        <taxon>Streptophyta</taxon>
        <taxon>Embryophyta</taxon>
        <taxon>Tracheophyta</taxon>
        <taxon>Spermatophyta</taxon>
        <taxon>Magnoliopsida</taxon>
        <taxon>eudicotyledons</taxon>
        <taxon>Gunneridae</taxon>
        <taxon>Pentapetalae</taxon>
        <taxon>rosids</taxon>
        <taxon>fabids</taxon>
        <taxon>Fagales</taxon>
        <taxon>Fagaceae</taxon>
        <taxon>Quercus</taxon>
    </lineage>
</organism>